<name>A0AAE1SHM7_9SOLA</name>
<sequence>MLKRPYLRGNPGILPQGIVFHKSKGRIVNHDGDDIDPIIGESTSNPYFINLKHNLIALKRPYLRGNPVGLLPRGVTFHKAISTRNSANLDKLGASPNSNTNFGDLKKNSIVLKRPYLRGNPGLLPQGVTFHKAISPRLSENYGNTGLLPQRVTFHKAISPRLSEINGEVVSPATRKISNTNFGDLKKNSIVLKRPYLRGNPRLLPQRVTFHKAISPSLSETNGEAVSPATRKISNTNFGDLKKNSIVLKRPYLRGNPGLLPQGVTFHKAISPRLSENYGEAVSPTTRKISNTNFGDLKKNSIVLKRPYLRGNPGLLPQSVTFHKAISPRLSENYGEAVSPATRKISNTNFGDLKKNSNVLKRSFLRVSPATRKISNTNFGYLKKNSIVLKRPYLRGNPRLLPQRVTFHKAISPRLSENYGEAVSPATRKISNTNFGDLKKNSIVLKRPYLRGLSWHVSSADLSEFYSMPQCWAAMEEMMVCGYKISQILGGNSGGDGCCKAINEVSSKCAFDGVNPLNLFIPAFVKDMCFGNNGDLFTPNYPFVDDPYGPLKNAKLKKKHVSTRKHHRTLPTRRGLFVPNYNLFP</sequence>
<reference evidence="1" key="1">
    <citation type="submission" date="2023-12" db="EMBL/GenBank/DDBJ databases">
        <title>Genome assembly of Anisodus tanguticus.</title>
        <authorList>
            <person name="Wang Y.-J."/>
        </authorList>
    </citation>
    <scope>NUCLEOTIDE SEQUENCE</scope>
    <source>
        <strain evidence="1">KB-2021</strain>
        <tissue evidence="1">Leaf</tissue>
    </source>
</reference>
<comment type="caution">
    <text evidence="1">The sequence shown here is derived from an EMBL/GenBank/DDBJ whole genome shotgun (WGS) entry which is preliminary data.</text>
</comment>
<evidence type="ECO:0000313" key="1">
    <source>
        <dbReference type="EMBL" id="KAK4369905.1"/>
    </source>
</evidence>
<evidence type="ECO:0000313" key="2">
    <source>
        <dbReference type="Proteomes" id="UP001291623"/>
    </source>
</evidence>
<dbReference type="AlphaFoldDB" id="A0AAE1SHM7"/>
<dbReference type="Proteomes" id="UP001291623">
    <property type="component" value="Unassembled WGS sequence"/>
</dbReference>
<protein>
    <submittedName>
        <fullName evidence="1">Uncharacterized protein</fullName>
    </submittedName>
</protein>
<dbReference type="EMBL" id="JAVYJV010000005">
    <property type="protein sequence ID" value="KAK4369905.1"/>
    <property type="molecule type" value="Genomic_DNA"/>
</dbReference>
<accession>A0AAE1SHM7</accession>
<keyword evidence="2" id="KW-1185">Reference proteome</keyword>
<proteinExistence type="predicted"/>
<gene>
    <name evidence="1" type="ORF">RND71_009380</name>
</gene>
<organism evidence="1 2">
    <name type="scientific">Anisodus tanguticus</name>
    <dbReference type="NCBI Taxonomy" id="243964"/>
    <lineage>
        <taxon>Eukaryota</taxon>
        <taxon>Viridiplantae</taxon>
        <taxon>Streptophyta</taxon>
        <taxon>Embryophyta</taxon>
        <taxon>Tracheophyta</taxon>
        <taxon>Spermatophyta</taxon>
        <taxon>Magnoliopsida</taxon>
        <taxon>eudicotyledons</taxon>
        <taxon>Gunneridae</taxon>
        <taxon>Pentapetalae</taxon>
        <taxon>asterids</taxon>
        <taxon>lamiids</taxon>
        <taxon>Solanales</taxon>
        <taxon>Solanaceae</taxon>
        <taxon>Solanoideae</taxon>
        <taxon>Hyoscyameae</taxon>
        <taxon>Anisodus</taxon>
    </lineage>
</organism>